<keyword evidence="4" id="KW-1185">Reference proteome</keyword>
<evidence type="ECO:0000313" key="3">
    <source>
        <dbReference type="EMBL" id="TWF96699.1"/>
    </source>
</evidence>
<dbReference type="InterPro" id="IPR050278">
    <property type="entry name" value="Serine_Prot_S9B/DPPIV"/>
</dbReference>
<gene>
    <name evidence="3" type="ORF">FHX73_11471</name>
</gene>
<dbReference type="EMBL" id="VIWT01000001">
    <property type="protein sequence ID" value="TWF96699.1"/>
    <property type="molecule type" value="Genomic_DNA"/>
</dbReference>
<dbReference type="AlphaFoldDB" id="A0A561UBI5"/>
<dbReference type="InterPro" id="IPR001375">
    <property type="entry name" value="Peptidase_S9_cat"/>
</dbReference>
<name>A0A561UBI5_9ACTN</name>
<sequence length="691" mass="74658">MTLPEQLVRTRRFTLGRPEQFTVTPDGATLLFVRTRTGGDPVGCLWALDLAEGAERLLCDPAELLGGAQEKLSEAERVRRERSRQGGSGIVGYTTDRAVTLVVFALSGELWTVAPASGAARRLPAEAPVVDPRPDPTGRRIAYRSGDTLRVIEADGTGDRPVAVPDGPEVSFGRPEHVAAESMHRQRGYWWAPDGEHLLVARVDESQVALWYLADPAQPATPPRALRYPPVGTANAEVSLWLTALDGTRTEVRWDRAAFEYLTAAGWDGHGPFAAVQSRDQRTVRTLAIDPVTGATTVLAEQHDPCWVQLVVGLPARTAAGRLLGSADLDGTRHLTAAGEPVTAPGVQLRQVLAVDGETVLFTASEEPTEVQLWSWDPEHGARRLTDRPGVHDGTHRAGTLVTTARSLDLPVPATRVHRPGAAPVEITSVAERPVLEPRVELLTVGPRELRAQLLLPSWHRPGDAPLPVLLDPYAGPAMQRVQNDRSWGVLLSQWFAEQGFAVLVADGAGVPGRGPRWEREVHGDTVGPALDDQVAALHGTAALRPGLLDLGRVGIRGWSFGGTLAAAAVLRRPDVFHAAVSGAPVVDQRLYDTHWRERFLGHPAEHPERYDACSLLPDAPKLSRPLLLVHGLADDNVWAANTLRLSAELLAAGRPHEVLPLTGATHSALSAPLLDHQVEFLRRHLGVTAR</sequence>
<dbReference type="SUPFAM" id="SSF82171">
    <property type="entry name" value="DPP6 N-terminal domain-like"/>
    <property type="match status" value="1"/>
</dbReference>
<dbReference type="Gene3D" id="3.40.50.1820">
    <property type="entry name" value="alpha/beta hydrolase"/>
    <property type="match status" value="1"/>
</dbReference>
<evidence type="ECO:0000259" key="2">
    <source>
        <dbReference type="Pfam" id="PF00930"/>
    </source>
</evidence>
<dbReference type="Gene3D" id="2.140.10.30">
    <property type="entry name" value="Dipeptidylpeptidase IV, N-terminal domain"/>
    <property type="match status" value="1"/>
</dbReference>
<feature type="domain" description="Dipeptidylpeptidase IV N-terminal" evidence="2">
    <location>
        <begin position="107"/>
        <end position="392"/>
    </location>
</feature>
<protein>
    <submittedName>
        <fullName evidence="3">Dipeptidyl-peptidase-4</fullName>
    </submittedName>
</protein>
<reference evidence="3 4" key="1">
    <citation type="submission" date="2019-06" db="EMBL/GenBank/DDBJ databases">
        <title>Sequencing the genomes of 1000 actinobacteria strains.</title>
        <authorList>
            <person name="Klenk H.-P."/>
        </authorList>
    </citation>
    <scope>NUCLEOTIDE SEQUENCE [LARGE SCALE GENOMIC DNA]</scope>
    <source>
        <strain evidence="3 4">DSM 44826</strain>
    </source>
</reference>
<evidence type="ECO:0000259" key="1">
    <source>
        <dbReference type="Pfam" id="PF00326"/>
    </source>
</evidence>
<dbReference type="GO" id="GO:0008239">
    <property type="term" value="F:dipeptidyl-peptidase activity"/>
    <property type="evidence" value="ECO:0007669"/>
    <property type="project" value="TreeGrafter"/>
</dbReference>
<dbReference type="GO" id="GO:0006508">
    <property type="term" value="P:proteolysis"/>
    <property type="evidence" value="ECO:0007669"/>
    <property type="project" value="InterPro"/>
</dbReference>
<feature type="domain" description="Peptidase S9 prolyl oligopeptidase catalytic" evidence="1">
    <location>
        <begin position="494"/>
        <end position="687"/>
    </location>
</feature>
<dbReference type="PANTHER" id="PTHR11731">
    <property type="entry name" value="PROTEASE FAMILY S9B,C DIPEPTIDYL-PEPTIDASE IV-RELATED"/>
    <property type="match status" value="1"/>
</dbReference>
<comment type="caution">
    <text evidence="3">The sequence shown here is derived from an EMBL/GenBank/DDBJ whole genome shotgun (WGS) entry which is preliminary data.</text>
</comment>
<dbReference type="Proteomes" id="UP000317940">
    <property type="component" value="Unassembled WGS sequence"/>
</dbReference>
<dbReference type="GO" id="GO:0008236">
    <property type="term" value="F:serine-type peptidase activity"/>
    <property type="evidence" value="ECO:0007669"/>
    <property type="project" value="InterPro"/>
</dbReference>
<dbReference type="PANTHER" id="PTHR11731:SF193">
    <property type="entry name" value="DIPEPTIDYL PEPTIDASE 9"/>
    <property type="match status" value="1"/>
</dbReference>
<dbReference type="Pfam" id="PF00326">
    <property type="entry name" value="Peptidase_S9"/>
    <property type="match status" value="1"/>
</dbReference>
<evidence type="ECO:0000313" key="4">
    <source>
        <dbReference type="Proteomes" id="UP000317940"/>
    </source>
</evidence>
<proteinExistence type="predicted"/>
<accession>A0A561UBI5</accession>
<dbReference type="Pfam" id="PF00930">
    <property type="entry name" value="DPPIV_N"/>
    <property type="match status" value="1"/>
</dbReference>
<dbReference type="InterPro" id="IPR002469">
    <property type="entry name" value="Peptidase_S9B_N"/>
</dbReference>
<dbReference type="SUPFAM" id="SSF53474">
    <property type="entry name" value="alpha/beta-Hydrolases"/>
    <property type="match status" value="1"/>
</dbReference>
<organism evidence="3 4">
    <name type="scientific">Kitasatospora viridis</name>
    <dbReference type="NCBI Taxonomy" id="281105"/>
    <lineage>
        <taxon>Bacteria</taxon>
        <taxon>Bacillati</taxon>
        <taxon>Actinomycetota</taxon>
        <taxon>Actinomycetes</taxon>
        <taxon>Kitasatosporales</taxon>
        <taxon>Streptomycetaceae</taxon>
        <taxon>Kitasatospora</taxon>
    </lineage>
</organism>
<dbReference type="InterPro" id="IPR029058">
    <property type="entry name" value="AB_hydrolase_fold"/>
</dbReference>